<dbReference type="RefSeq" id="YP_004679000.1">
    <property type="nucleotide sequence ID" value="NC_000852.5"/>
</dbReference>
<evidence type="ECO:0000313" key="3">
    <source>
        <dbReference type="Proteomes" id="UP000000862"/>
    </source>
</evidence>
<dbReference type="GeneID" id="10971165"/>
<reference evidence="2 3" key="7">
    <citation type="journal article" date="2000" name="Virology">
        <title>Characterization of a beta-1,3-glucanase encoded by chlorella virus PBCV-1.</title>
        <authorList>
            <person name="Sun L."/>
            <person name="Gurnon J.R."/>
            <person name="Adams B.J."/>
            <person name="Graves M.V."/>
            <person name="Van Etten J.L."/>
        </authorList>
    </citation>
    <scope>NUCLEOTIDE SEQUENCE [LARGE SCALE GENOMIC DNA]</scope>
</reference>
<reference evidence="2 3" key="4">
    <citation type="journal article" date="1996" name="Virology">
        <title>Analysis of 76 kb of the chlorella virus PBCV-1 330-kb genome: map positions 182 to 258.</title>
        <authorList>
            <person name="Kutish G.F."/>
            <person name="Li Y."/>
            <person name="Lu Z."/>
            <person name="Furuta M."/>
            <person name="Rock D.L."/>
            <person name="Van Etten J.L."/>
        </authorList>
    </citation>
    <scope>NUCLEOTIDE SEQUENCE [LARGE SCALE GENOMIC DNA]</scope>
</reference>
<keyword evidence="1" id="KW-0812">Transmembrane</keyword>
<dbReference type="EMBL" id="JF411744">
    <property type="protein sequence ID" value="AEI70145.1"/>
    <property type="molecule type" value="Genomic_DNA"/>
</dbReference>
<dbReference type="KEGG" id="vg:10971165"/>
<organism evidence="2 3">
    <name type="scientific">Paramecium bursaria Chlorella virus 1</name>
    <name type="common">PBCV-1</name>
    <dbReference type="NCBI Taxonomy" id="10506"/>
    <lineage>
        <taxon>Viruses</taxon>
        <taxon>Varidnaviria</taxon>
        <taxon>Bamfordvirae</taxon>
        <taxon>Nucleocytoviricota</taxon>
        <taxon>Megaviricetes</taxon>
        <taxon>Algavirales</taxon>
        <taxon>Phycodnaviridae</taxon>
        <taxon>Chlorovirus</taxon>
        <taxon>Chlorovirus vanettense</taxon>
    </lineage>
</organism>
<name>F8TU84_PBCV1</name>
<reference evidence="2 3" key="3">
    <citation type="journal article" date="1996" name="Virology">
        <title>Analysis of 94 kb of the chlorella virus PBCV-1 330-kb genome: map positions 88 to 182.</title>
        <authorList>
            <person name="Lu Z."/>
            <person name="Li Y."/>
            <person name="Que Q."/>
            <person name="Kutish G.F."/>
            <person name="Rock D.L."/>
            <person name="Van Etten J.L."/>
        </authorList>
    </citation>
    <scope>NUCLEOTIDE SEQUENCE [LARGE SCALE GENOMIC DNA]</scope>
</reference>
<evidence type="ECO:0000256" key="1">
    <source>
        <dbReference type="SAM" id="Phobius"/>
    </source>
</evidence>
<dbReference type="Proteomes" id="UP000000862">
    <property type="component" value="Segment"/>
</dbReference>
<proteinExistence type="predicted"/>
<keyword evidence="1" id="KW-0472">Membrane</keyword>
<feature type="transmembrane region" description="Helical" evidence="1">
    <location>
        <begin position="12"/>
        <end position="31"/>
    </location>
</feature>
<reference evidence="2 3" key="5">
    <citation type="journal article" date="1997" name="Virology">
        <title>Analysis of 74 kb of DNA located at the right end of the 330-kb chlorella virus PBCV-1 genome.</title>
        <authorList>
            <person name="Li Y."/>
            <person name="Lu Z."/>
            <person name="Sun L."/>
            <person name="Ropp S."/>
            <person name="Kutish G.F."/>
            <person name="Rock D.L."/>
            <person name="Van Etten J.L."/>
        </authorList>
    </citation>
    <scope>NUCLEOTIDE SEQUENCE [LARGE SCALE GENOMIC DNA]</scope>
</reference>
<evidence type="ECO:0000313" key="2">
    <source>
        <dbReference type="EMBL" id="AEI70145.1"/>
    </source>
</evidence>
<keyword evidence="3" id="KW-1185">Reference proteome</keyword>
<protein>
    <submittedName>
        <fullName evidence="2">Uncharacterized protein</fullName>
    </submittedName>
</protein>
<gene>
    <name evidence="2" type="primary">a682aL</name>
</gene>
<accession>F8TU84</accession>
<reference evidence="2 3" key="6">
    <citation type="journal article" date="1999" name="Virology">
        <title>Chlorella virus PBCV-1 encodes a functional homospermidine synthase.</title>
        <authorList>
            <person name="Kaiser A."/>
            <person name="Vollmert M."/>
            <person name="Tholl D."/>
            <person name="Graves M.V."/>
            <person name="Gurnon J.R."/>
            <person name="Xing W."/>
            <person name="Lisec A.D."/>
            <person name="Nickerson K.W."/>
            <person name="Van Etten J.L."/>
        </authorList>
    </citation>
    <scope>NUCLEOTIDE SEQUENCE [LARGE SCALE GENOMIC DNA]</scope>
</reference>
<keyword evidence="1" id="KW-1133">Transmembrane helix</keyword>
<sequence length="45" mass="5452">MTKNILVIWFNMIKYFDTLNSMRVIVVILYINKIRINTTQPNKIH</sequence>
<reference evidence="2 3" key="2">
    <citation type="journal article" date="1995" name="Virology">
        <title>Analysis of 43 kb of the Chlorella virus PBCV-1 330-kb genome: map positions 45 to 88.</title>
        <authorList>
            <person name="Li Y."/>
            <person name="Lu Z."/>
            <person name="Burbank D.E."/>
            <person name="Kutish G.F."/>
            <person name="Rock D.L."/>
            <person name="Van Etten J.L."/>
        </authorList>
    </citation>
    <scope>NUCLEOTIDE SEQUENCE [LARGE SCALE GENOMIC DNA]</scope>
</reference>
<organismHost>
    <name type="scientific">Chlorella</name>
    <dbReference type="NCBI Taxonomy" id="3071"/>
</organismHost>
<reference evidence="2 3" key="1">
    <citation type="journal article" date="1995" name="Virology">
        <title>Analysis of 45 kb of DNA located at the left end of the chlorella virus PBCV-1 genome.</title>
        <authorList>
            <person name="Lu Z."/>
            <person name="Li Y."/>
            <person name="Zhang Y."/>
            <person name="Kutish G.F."/>
            <person name="Rock D.L."/>
            <person name="Van Etten J.L."/>
        </authorList>
    </citation>
    <scope>NUCLEOTIDE SEQUENCE [LARGE SCALE GENOMIC DNA]</scope>
</reference>
<reference evidence="2 3" key="8">
    <citation type="journal article" date="2010" name="J. Virol.">
        <title>Microarray analysis of Paramecium bursaria chlorella virus 1 transcription.</title>
        <authorList>
            <person name="Yanai-Balser G.M."/>
            <person name="Duncan G.A."/>
            <person name="Eudy J.D."/>
            <person name="Wang D."/>
            <person name="Li X."/>
            <person name="Agarkova I.V."/>
            <person name="Dunigan D.D."/>
            <person name="Van Etten J.L."/>
        </authorList>
    </citation>
    <scope>NUCLEOTIDE SEQUENCE [LARGE SCALE GENOMIC DNA]</scope>
</reference>